<name>A0A0L0QJJ9_VIRPA</name>
<evidence type="ECO:0000313" key="6">
    <source>
        <dbReference type="EMBL" id="KNE18732.1"/>
    </source>
</evidence>
<evidence type="ECO:0000256" key="5">
    <source>
        <dbReference type="SAM" id="Phobius"/>
    </source>
</evidence>
<reference evidence="7" key="1">
    <citation type="submission" date="2015-07" db="EMBL/GenBank/DDBJ databases">
        <title>Fjat-10053 dsm26.</title>
        <authorList>
            <person name="Liu B."/>
            <person name="Wang J."/>
            <person name="Zhu Y."/>
            <person name="Liu G."/>
            <person name="Chen Q."/>
            <person name="Chen Z."/>
            <person name="Lan J."/>
            <person name="Che J."/>
            <person name="Ge C."/>
            <person name="Shi H."/>
            <person name="Pan Z."/>
            <person name="Liu X."/>
        </authorList>
    </citation>
    <scope>NUCLEOTIDE SEQUENCE [LARGE SCALE GENOMIC DNA]</scope>
    <source>
        <strain evidence="7">DSM 26</strain>
    </source>
</reference>
<feature type="transmembrane region" description="Helical" evidence="5">
    <location>
        <begin position="145"/>
        <end position="162"/>
    </location>
</feature>
<feature type="transmembrane region" description="Helical" evidence="5">
    <location>
        <begin position="168"/>
        <end position="192"/>
    </location>
</feature>
<feature type="transmembrane region" description="Helical" evidence="5">
    <location>
        <begin position="409"/>
        <end position="435"/>
    </location>
</feature>
<sequence>MSVYKRKDGDVQPYWSLGKYQLRLPFIHYRLEISELIQGLVIFTIGLSMIEIMTSVLGMSYEAALAIAILNHFLMLIPSAFGVPFVSGFITPLIPVLTVFLGNFAPGSEAVRALISVQLVTAVIFLLLGLTGLGKKFIISLPNSLKAGILIGAGIGAIMGEIESGGRVVTTPISLIIGGMLCLYIMFSLHFKRLYEQSKIIKKIANYGIVPAIIVAMVIGWVVGEYPTPKIEWGITVPNLSELWSVTPFVVGFPDLNLLIAAIPTAILAYIIAYGDIVVGDNLIKRASESRKDEKIAYDLNQVHHLTFIRGILNALFVPHPGLAGPIFTAGTASVAERYTFGKKAMQSIFSGTNSLLISLTLAIFILPLVTLFQPFLPIALSITLILTGYLCINVGVQQVKSEEEIGVAVVMAIVLALYGAAYGLIMGAVLYFVIQHGGFRFKKRATEINNDREVM</sequence>
<feature type="transmembrane region" description="Helical" evidence="5">
    <location>
        <begin position="113"/>
        <end position="133"/>
    </location>
</feature>
<comment type="subcellular location">
    <subcellularLocation>
        <location evidence="1">Membrane</location>
        <topology evidence="1">Multi-pass membrane protein</topology>
    </subcellularLocation>
</comment>
<dbReference type="OrthoDB" id="354989at2"/>
<comment type="caution">
    <text evidence="6">The sequence shown here is derived from an EMBL/GenBank/DDBJ whole genome shotgun (WGS) entry which is preliminary data.</text>
</comment>
<dbReference type="GO" id="GO:0015205">
    <property type="term" value="F:nucleobase transmembrane transporter activity"/>
    <property type="evidence" value="ECO:0007669"/>
    <property type="project" value="UniProtKB-ARBA"/>
</dbReference>
<accession>A0A0L0QJJ9</accession>
<feature type="transmembrane region" description="Helical" evidence="5">
    <location>
        <begin position="204"/>
        <end position="223"/>
    </location>
</feature>
<dbReference type="Pfam" id="PF00860">
    <property type="entry name" value="Xan_ur_permease"/>
    <property type="match status" value="1"/>
</dbReference>
<evidence type="ECO:0000313" key="7">
    <source>
        <dbReference type="Proteomes" id="UP000036780"/>
    </source>
</evidence>
<dbReference type="Proteomes" id="UP000036780">
    <property type="component" value="Unassembled WGS sequence"/>
</dbReference>
<organism evidence="6 7">
    <name type="scientific">Virgibacillus pantothenticus</name>
    <dbReference type="NCBI Taxonomy" id="1473"/>
    <lineage>
        <taxon>Bacteria</taxon>
        <taxon>Bacillati</taxon>
        <taxon>Bacillota</taxon>
        <taxon>Bacilli</taxon>
        <taxon>Bacillales</taxon>
        <taxon>Bacillaceae</taxon>
        <taxon>Virgibacillus</taxon>
    </lineage>
</organism>
<feature type="transmembrane region" description="Helical" evidence="5">
    <location>
        <begin position="73"/>
        <end position="101"/>
    </location>
</feature>
<keyword evidence="4 5" id="KW-0472">Membrane</keyword>
<keyword evidence="7" id="KW-1185">Reference proteome</keyword>
<dbReference type="GO" id="GO:0016020">
    <property type="term" value="C:membrane"/>
    <property type="evidence" value="ECO:0007669"/>
    <property type="project" value="UniProtKB-SubCell"/>
</dbReference>
<gene>
    <name evidence="6" type="ORF">AFK71_08950</name>
</gene>
<feature type="transmembrane region" description="Helical" evidence="5">
    <location>
        <begin position="36"/>
        <end position="61"/>
    </location>
</feature>
<feature type="transmembrane region" description="Helical" evidence="5">
    <location>
        <begin position="258"/>
        <end position="279"/>
    </location>
</feature>
<dbReference type="GeneID" id="66871676"/>
<evidence type="ECO:0000256" key="4">
    <source>
        <dbReference type="ARBA" id="ARBA00023136"/>
    </source>
</evidence>
<feature type="transmembrane region" description="Helical" evidence="5">
    <location>
        <begin position="348"/>
        <end position="370"/>
    </location>
</feature>
<keyword evidence="2 5" id="KW-0812">Transmembrane</keyword>
<feature type="transmembrane region" description="Helical" evidence="5">
    <location>
        <begin position="376"/>
        <end position="397"/>
    </location>
</feature>
<evidence type="ECO:0000256" key="2">
    <source>
        <dbReference type="ARBA" id="ARBA00022692"/>
    </source>
</evidence>
<evidence type="ECO:0000256" key="3">
    <source>
        <dbReference type="ARBA" id="ARBA00022989"/>
    </source>
</evidence>
<dbReference type="AlphaFoldDB" id="A0A0L0QJJ9"/>
<protein>
    <submittedName>
        <fullName evidence="6">Xanthine/uracil/vitamin C permease</fullName>
    </submittedName>
</protein>
<proteinExistence type="predicted"/>
<dbReference type="PATRIC" id="fig|1473.5.peg.244"/>
<dbReference type="EMBL" id="LGTO01000007">
    <property type="protein sequence ID" value="KNE18732.1"/>
    <property type="molecule type" value="Genomic_DNA"/>
</dbReference>
<dbReference type="RefSeq" id="WP_050351211.1">
    <property type="nucleotide sequence ID" value="NZ_CP073011.1"/>
</dbReference>
<keyword evidence="3 5" id="KW-1133">Transmembrane helix</keyword>
<dbReference type="InterPro" id="IPR006043">
    <property type="entry name" value="NCS2"/>
</dbReference>
<evidence type="ECO:0000256" key="1">
    <source>
        <dbReference type="ARBA" id="ARBA00004141"/>
    </source>
</evidence>